<evidence type="ECO:0000256" key="1">
    <source>
        <dbReference type="SAM" id="Phobius"/>
    </source>
</evidence>
<dbReference type="Proteomes" id="UP001214530">
    <property type="component" value="Chromosome"/>
</dbReference>
<protein>
    <submittedName>
        <fullName evidence="2">Uncharacterized protein</fullName>
    </submittedName>
</protein>
<keyword evidence="1" id="KW-0812">Transmembrane</keyword>
<accession>A0AAJ5WD92</accession>
<name>A0AAJ5WD92_9SPHI</name>
<evidence type="ECO:0000313" key="2">
    <source>
        <dbReference type="EMBL" id="WEK21344.1"/>
    </source>
</evidence>
<keyword evidence="1" id="KW-0472">Membrane</keyword>
<sequence length="348" mass="40360">MKIIFTRLLLIFILSPVPILILFIRYHAKLKVLSYDFERRIPFEVTDIKGLDLRFNSYYIAGSSDENIYLGNYTTLPRLLRTNSPLTDTQTINIDLRYTTSHGVSDYKIYVDSINFYVFYGLERSILKGKTNEWRASTWTISCPFFQESVPLNDNSLVFRYVSSKTQCNAFRKATYPAGTIENDTILIKQVDGQYCTSGNLEYNKNLQLFTYLYAYRNEIIVMDTSLNLVRKIKTIDPIDSAFFNVSAIQSNGSSVITTPALLVNPKCATWKNYLFVHSTLMGKKEDDTQFKYSTVIDIYDIARGAYVYSFYLPNTQHKNISQFKVINGYVYTIHDSFIYRYKIQLPT</sequence>
<dbReference type="AlphaFoldDB" id="A0AAJ5WD92"/>
<evidence type="ECO:0000313" key="3">
    <source>
        <dbReference type="Proteomes" id="UP001214530"/>
    </source>
</evidence>
<gene>
    <name evidence="2" type="ORF">P0Y49_09340</name>
</gene>
<dbReference type="EMBL" id="CP119313">
    <property type="protein sequence ID" value="WEK21344.1"/>
    <property type="molecule type" value="Genomic_DNA"/>
</dbReference>
<proteinExistence type="predicted"/>
<feature type="transmembrane region" description="Helical" evidence="1">
    <location>
        <begin position="7"/>
        <end position="26"/>
    </location>
</feature>
<reference evidence="2" key="1">
    <citation type="submission" date="2023-03" db="EMBL/GenBank/DDBJ databases">
        <title>Andean soil-derived lignocellulolytic bacterial consortium as a source of novel taxa and putative plastic-active enzymes.</title>
        <authorList>
            <person name="Diaz-Garcia L."/>
            <person name="Chuvochina M."/>
            <person name="Feuerriegel G."/>
            <person name="Bunk B."/>
            <person name="Sproer C."/>
            <person name="Streit W.R."/>
            <person name="Rodriguez L.M."/>
            <person name="Overmann J."/>
            <person name="Jimenez D.J."/>
        </authorList>
    </citation>
    <scope>NUCLEOTIDE SEQUENCE</scope>
    <source>
        <strain evidence="2">MAG 3858</strain>
    </source>
</reference>
<organism evidence="2 3">
    <name type="scientific">Candidatus Pedobacter colombiensis</name>
    <dbReference type="NCBI Taxonomy" id="3121371"/>
    <lineage>
        <taxon>Bacteria</taxon>
        <taxon>Pseudomonadati</taxon>
        <taxon>Bacteroidota</taxon>
        <taxon>Sphingobacteriia</taxon>
        <taxon>Sphingobacteriales</taxon>
        <taxon>Sphingobacteriaceae</taxon>
        <taxon>Pedobacter</taxon>
    </lineage>
</organism>
<keyword evidence="1" id="KW-1133">Transmembrane helix</keyword>